<dbReference type="InterPro" id="IPR036179">
    <property type="entry name" value="Ig-like_dom_sf"/>
</dbReference>
<keyword evidence="2" id="KW-1133">Transmembrane helix</keyword>
<name>A0A9W2XM63_BETSP</name>
<accession>A0A9W2XM63</accession>
<evidence type="ECO:0000259" key="3">
    <source>
        <dbReference type="Pfam" id="PF07686"/>
    </source>
</evidence>
<dbReference type="InterPro" id="IPR013106">
    <property type="entry name" value="Ig_V-set"/>
</dbReference>
<dbReference type="Gene3D" id="2.60.40.10">
    <property type="entry name" value="Immunoglobulins"/>
    <property type="match status" value="1"/>
</dbReference>
<gene>
    <name evidence="5" type="primary">LOC114851345</name>
</gene>
<dbReference type="OrthoDB" id="9932608at2759"/>
<feature type="transmembrane region" description="Helical" evidence="2">
    <location>
        <begin position="121"/>
        <end position="146"/>
    </location>
</feature>
<evidence type="ECO:0000256" key="1">
    <source>
        <dbReference type="SAM" id="MobiDB-lite"/>
    </source>
</evidence>
<dbReference type="Proteomes" id="UP000515150">
    <property type="component" value="Chromosome 2"/>
</dbReference>
<proteinExistence type="predicted"/>
<evidence type="ECO:0000256" key="2">
    <source>
        <dbReference type="SAM" id="Phobius"/>
    </source>
</evidence>
<dbReference type="RefSeq" id="XP_055362797.1">
    <property type="nucleotide sequence ID" value="XM_055506822.1"/>
</dbReference>
<organism evidence="4 5">
    <name type="scientific">Betta splendens</name>
    <name type="common">Siamese fighting fish</name>
    <dbReference type="NCBI Taxonomy" id="158456"/>
    <lineage>
        <taxon>Eukaryota</taxon>
        <taxon>Metazoa</taxon>
        <taxon>Chordata</taxon>
        <taxon>Craniata</taxon>
        <taxon>Vertebrata</taxon>
        <taxon>Euteleostomi</taxon>
        <taxon>Actinopterygii</taxon>
        <taxon>Neopterygii</taxon>
        <taxon>Teleostei</taxon>
        <taxon>Neoteleostei</taxon>
        <taxon>Acanthomorphata</taxon>
        <taxon>Anabantaria</taxon>
        <taxon>Anabantiformes</taxon>
        <taxon>Anabantoidei</taxon>
        <taxon>Osphronemidae</taxon>
        <taxon>Betta</taxon>
    </lineage>
</organism>
<keyword evidence="2" id="KW-0472">Membrane</keyword>
<evidence type="ECO:0000313" key="5">
    <source>
        <dbReference type="RefSeq" id="XP_055362797.1"/>
    </source>
</evidence>
<sequence>MTWSRLINKTTASCICYKIKQNKETQFCDGFNDTTIEMGVDSNNIVFLTMKRVHLSDSGIYFCDFYNGGKSTYDVIQLNVEGSNETQHVMNTECKTGREETQDDLNTESKTEWNKPKETTYVMSLTLGGLTVFLLVVVTVLVVSLIKLQAASGEKQDPQQNENVDCDDLKAAALSVFSPAVRSRRPASQRQVETHVTYAASR</sequence>
<dbReference type="SUPFAM" id="SSF48726">
    <property type="entry name" value="Immunoglobulin"/>
    <property type="match status" value="1"/>
</dbReference>
<evidence type="ECO:0000313" key="4">
    <source>
        <dbReference type="Proteomes" id="UP000515150"/>
    </source>
</evidence>
<feature type="domain" description="Immunoglobulin V-set" evidence="3">
    <location>
        <begin position="1"/>
        <end position="80"/>
    </location>
</feature>
<reference evidence="5" key="1">
    <citation type="submission" date="2025-08" db="UniProtKB">
        <authorList>
            <consortium name="RefSeq"/>
        </authorList>
    </citation>
    <scope>IDENTIFICATION</scope>
</reference>
<keyword evidence="4" id="KW-1185">Reference proteome</keyword>
<dbReference type="GeneID" id="114851345"/>
<feature type="region of interest" description="Disordered" evidence="1">
    <location>
        <begin position="182"/>
        <end position="202"/>
    </location>
</feature>
<dbReference type="InterPro" id="IPR013783">
    <property type="entry name" value="Ig-like_fold"/>
</dbReference>
<dbReference type="Pfam" id="PF07686">
    <property type="entry name" value="V-set"/>
    <property type="match status" value="1"/>
</dbReference>
<keyword evidence="2" id="KW-0812">Transmembrane</keyword>
<dbReference type="AlphaFoldDB" id="A0A9W2XM63"/>
<protein>
    <submittedName>
        <fullName evidence="5">Uncharacterized protein LOC114851345 isoform X1</fullName>
    </submittedName>
</protein>